<evidence type="ECO:0000313" key="9">
    <source>
        <dbReference type="Proteomes" id="UP000468388"/>
    </source>
</evidence>
<dbReference type="InterPro" id="IPR001640">
    <property type="entry name" value="Lgt"/>
</dbReference>
<feature type="transmembrane region" description="Helical" evidence="7">
    <location>
        <begin position="312"/>
        <end position="330"/>
    </location>
</feature>
<keyword evidence="9" id="KW-1185">Reference proteome</keyword>
<feature type="transmembrane region" description="Helical" evidence="7">
    <location>
        <begin position="20"/>
        <end position="41"/>
    </location>
</feature>
<evidence type="ECO:0000256" key="7">
    <source>
        <dbReference type="SAM" id="Phobius"/>
    </source>
</evidence>
<comment type="caution">
    <text evidence="8">The sequence shown here is derived from an EMBL/GenBank/DDBJ whole genome shotgun (WGS) entry which is preliminary data.</text>
</comment>
<keyword evidence="2" id="KW-1003">Cell membrane</keyword>
<name>A0A6N8JCI7_9BACT</name>
<dbReference type="Pfam" id="PF01790">
    <property type="entry name" value="LGT"/>
    <property type="match status" value="1"/>
</dbReference>
<keyword evidence="3 8" id="KW-0808">Transferase</keyword>
<feature type="transmembrane region" description="Helical" evidence="7">
    <location>
        <begin position="102"/>
        <end position="121"/>
    </location>
</feature>
<organism evidence="8 9">
    <name type="scientific">Chitinophaga oryziterrae</name>
    <dbReference type="NCBI Taxonomy" id="1031224"/>
    <lineage>
        <taxon>Bacteria</taxon>
        <taxon>Pseudomonadati</taxon>
        <taxon>Bacteroidota</taxon>
        <taxon>Chitinophagia</taxon>
        <taxon>Chitinophagales</taxon>
        <taxon>Chitinophagaceae</taxon>
        <taxon>Chitinophaga</taxon>
    </lineage>
</organism>
<evidence type="ECO:0000256" key="5">
    <source>
        <dbReference type="ARBA" id="ARBA00022989"/>
    </source>
</evidence>
<gene>
    <name evidence="8" type="ORF">GO495_20120</name>
</gene>
<evidence type="ECO:0000313" key="8">
    <source>
        <dbReference type="EMBL" id="MVT42913.1"/>
    </source>
</evidence>
<evidence type="ECO:0000256" key="1">
    <source>
        <dbReference type="ARBA" id="ARBA00007150"/>
    </source>
</evidence>
<dbReference type="EMBL" id="WRXO01000006">
    <property type="protein sequence ID" value="MVT42913.1"/>
    <property type="molecule type" value="Genomic_DNA"/>
</dbReference>
<sequence length="384" mass="42894">MFPTIGDLISYLFHIPVKINLQTFGTFMALAFAGAYVVFVAEFKRKEADGTIRGMMVKETVGLPPSPLELLLNVTLGFLLGYKGIDVLLALFRGADPAPGFLSLQGNLIAGGVFALVWGIWVYKDKLPESKEVERYKHPYQLMPFIVFMAACWGFTGAKLFDAVEHIQELRYVPLQVLLARSGFTYYGGLIFGGLTCLYIGYKNKIRLIDMADIGSPGMMLAYGIGRIGCQLSGDGDWGIVNRYVKPGWIPQWAWASTYPHNAIDAGVYIPGCTLQHCHQLPMGVYPTPLYESVLCILLFSFMWMIRKRLRTQGAMFCLFLILNGVERFFIEQLRITPKYFLQLSQAQMIALLLIAGGLAGFVWLTMIPYFSGAGRNPAKISRL</sequence>
<dbReference type="PANTHER" id="PTHR30589">
    <property type="entry name" value="PROLIPOPROTEIN DIACYLGLYCERYL TRANSFERASE"/>
    <property type="match status" value="1"/>
</dbReference>
<keyword evidence="6 7" id="KW-0472">Membrane</keyword>
<dbReference type="AlphaFoldDB" id="A0A6N8JCI7"/>
<dbReference type="OrthoDB" id="871140at2"/>
<dbReference type="GO" id="GO:0005886">
    <property type="term" value="C:plasma membrane"/>
    <property type="evidence" value="ECO:0007669"/>
    <property type="project" value="InterPro"/>
</dbReference>
<evidence type="ECO:0000256" key="6">
    <source>
        <dbReference type="ARBA" id="ARBA00023136"/>
    </source>
</evidence>
<proteinExistence type="inferred from homology"/>
<keyword evidence="4 7" id="KW-0812">Transmembrane</keyword>
<evidence type="ECO:0000256" key="3">
    <source>
        <dbReference type="ARBA" id="ARBA00022679"/>
    </source>
</evidence>
<evidence type="ECO:0000256" key="2">
    <source>
        <dbReference type="ARBA" id="ARBA00022475"/>
    </source>
</evidence>
<evidence type="ECO:0000256" key="4">
    <source>
        <dbReference type="ARBA" id="ARBA00022692"/>
    </source>
</evidence>
<feature type="transmembrane region" description="Helical" evidence="7">
    <location>
        <begin position="184"/>
        <end position="202"/>
    </location>
</feature>
<feature type="transmembrane region" description="Helical" evidence="7">
    <location>
        <begin position="350"/>
        <end position="371"/>
    </location>
</feature>
<accession>A0A6N8JCI7</accession>
<dbReference type="PANTHER" id="PTHR30589:SF0">
    <property type="entry name" value="PHOSPHATIDYLGLYCEROL--PROLIPOPROTEIN DIACYLGLYCERYL TRANSFERASE"/>
    <property type="match status" value="1"/>
</dbReference>
<protein>
    <submittedName>
        <fullName evidence="8">Diacylglyceryl transferase</fullName>
    </submittedName>
</protein>
<dbReference type="RefSeq" id="WP_157301528.1">
    <property type="nucleotide sequence ID" value="NZ_BAAAZB010000004.1"/>
</dbReference>
<feature type="transmembrane region" description="Helical" evidence="7">
    <location>
        <begin position="142"/>
        <end position="164"/>
    </location>
</feature>
<feature type="transmembrane region" description="Helical" evidence="7">
    <location>
        <begin position="61"/>
        <end position="82"/>
    </location>
</feature>
<reference evidence="8 9" key="1">
    <citation type="submission" date="2019-12" db="EMBL/GenBank/DDBJ databases">
        <title>The draft genomic sequence of strain Chitinophaga oryziterrae JCM 16595.</title>
        <authorList>
            <person name="Zhang X."/>
        </authorList>
    </citation>
    <scope>NUCLEOTIDE SEQUENCE [LARGE SCALE GENOMIC DNA]</scope>
    <source>
        <strain evidence="8 9">JCM 16595</strain>
    </source>
</reference>
<dbReference type="Proteomes" id="UP000468388">
    <property type="component" value="Unassembled WGS sequence"/>
</dbReference>
<dbReference type="GO" id="GO:0008961">
    <property type="term" value="F:phosphatidylglycerol-prolipoprotein diacylglyceryl transferase activity"/>
    <property type="evidence" value="ECO:0007669"/>
    <property type="project" value="InterPro"/>
</dbReference>
<comment type="similarity">
    <text evidence="1">Belongs to the Lgt family.</text>
</comment>
<dbReference type="GO" id="GO:0042158">
    <property type="term" value="P:lipoprotein biosynthetic process"/>
    <property type="evidence" value="ECO:0007669"/>
    <property type="project" value="InterPro"/>
</dbReference>
<keyword evidence="5 7" id="KW-1133">Transmembrane helix</keyword>